<feature type="region of interest" description="Disordered" evidence="6">
    <location>
        <begin position="1094"/>
        <end position="1122"/>
    </location>
</feature>
<feature type="compositionally biased region" description="Acidic residues" evidence="6">
    <location>
        <begin position="1477"/>
        <end position="1500"/>
    </location>
</feature>
<evidence type="ECO:0000256" key="5">
    <source>
        <dbReference type="SAM" id="Coils"/>
    </source>
</evidence>
<dbReference type="Gene3D" id="3.80.10.10">
    <property type="entry name" value="Ribonuclease Inhibitor"/>
    <property type="match status" value="1"/>
</dbReference>
<feature type="non-terminal residue" evidence="8">
    <location>
        <position position="1774"/>
    </location>
</feature>
<dbReference type="GO" id="GO:0000703">
    <property type="term" value="F:oxidized pyrimidine nucleobase lesion DNA N-glycosylase activity"/>
    <property type="evidence" value="ECO:0007669"/>
    <property type="project" value="TreeGrafter"/>
</dbReference>
<feature type="compositionally biased region" description="Basic and acidic residues" evidence="6">
    <location>
        <begin position="681"/>
        <end position="702"/>
    </location>
</feature>
<dbReference type="Proteomes" id="UP000324800">
    <property type="component" value="Unassembled WGS sequence"/>
</dbReference>
<feature type="region of interest" description="Disordered" evidence="6">
    <location>
        <begin position="465"/>
        <end position="501"/>
    </location>
</feature>
<feature type="region of interest" description="Disordered" evidence="6">
    <location>
        <begin position="626"/>
        <end position="702"/>
    </location>
</feature>
<dbReference type="InterPro" id="IPR003265">
    <property type="entry name" value="HhH-GPD_domain"/>
</dbReference>
<feature type="compositionally biased region" description="Polar residues" evidence="6">
    <location>
        <begin position="1551"/>
        <end position="1561"/>
    </location>
</feature>
<feature type="coiled-coil region" evidence="5">
    <location>
        <begin position="591"/>
        <end position="618"/>
    </location>
</feature>
<dbReference type="GO" id="GO:0006285">
    <property type="term" value="P:base-excision repair, AP site formation"/>
    <property type="evidence" value="ECO:0007669"/>
    <property type="project" value="TreeGrafter"/>
</dbReference>
<keyword evidence="3" id="KW-0234">DNA repair</keyword>
<dbReference type="CDD" id="cd09487">
    <property type="entry name" value="SAM_superfamily"/>
    <property type="match status" value="1"/>
</dbReference>
<feature type="region of interest" description="Disordered" evidence="6">
    <location>
        <begin position="1202"/>
        <end position="1230"/>
    </location>
</feature>
<feature type="region of interest" description="Disordered" evidence="6">
    <location>
        <begin position="1345"/>
        <end position="1396"/>
    </location>
</feature>
<dbReference type="EMBL" id="SNRW01001423">
    <property type="protein sequence ID" value="KAA6396461.1"/>
    <property type="molecule type" value="Genomic_DNA"/>
</dbReference>
<feature type="domain" description="SAM" evidence="7">
    <location>
        <begin position="1711"/>
        <end position="1774"/>
    </location>
</feature>
<dbReference type="PANTHER" id="PTHR43286:SF1">
    <property type="entry name" value="ENDONUCLEASE III-LIKE PROTEIN 1"/>
    <property type="match status" value="1"/>
</dbReference>
<feature type="compositionally biased region" description="Basic and acidic residues" evidence="6">
    <location>
        <begin position="489"/>
        <end position="500"/>
    </location>
</feature>
<feature type="region of interest" description="Disordered" evidence="6">
    <location>
        <begin position="1023"/>
        <end position="1048"/>
    </location>
</feature>
<evidence type="ECO:0000256" key="4">
    <source>
        <dbReference type="ARBA" id="ARBA00023295"/>
    </source>
</evidence>
<feature type="compositionally biased region" description="Basic and acidic residues" evidence="6">
    <location>
        <begin position="11"/>
        <end position="21"/>
    </location>
</feature>
<dbReference type="Gene3D" id="1.10.150.50">
    <property type="entry name" value="Transcription Factor, Ets-1"/>
    <property type="match status" value="1"/>
</dbReference>
<feature type="region of interest" description="Disordered" evidence="6">
    <location>
        <begin position="1140"/>
        <end position="1164"/>
    </location>
</feature>
<feature type="compositionally biased region" description="Low complexity" evidence="6">
    <location>
        <begin position="1217"/>
        <end position="1227"/>
    </location>
</feature>
<feature type="compositionally biased region" description="Polar residues" evidence="6">
    <location>
        <begin position="1345"/>
        <end position="1376"/>
    </location>
</feature>
<dbReference type="PANTHER" id="PTHR43286">
    <property type="entry name" value="ENDONUCLEASE III-LIKE PROTEIN 1"/>
    <property type="match status" value="1"/>
</dbReference>
<dbReference type="SUPFAM" id="SSF48150">
    <property type="entry name" value="DNA-glycosylase"/>
    <property type="match status" value="1"/>
</dbReference>
<reference evidence="8 9" key="1">
    <citation type="submission" date="2019-03" db="EMBL/GenBank/DDBJ databases">
        <title>Single cell metagenomics reveals metabolic interactions within the superorganism composed of flagellate Streblomastix strix and complex community of Bacteroidetes bacteria on its surface.</title>
        <authorList>
            <person name="Treitli S.C."/>
            <person name="Kolisko M."/>
            <person name="Husnik F."/>
            <person name="Keeling P."/>
            <person name="Hampl V."/>
        </authorList>
    </citation>
    <scope>NUCLEOTIDE SEQUENCE [LARGE SCALE GENOMIC DNA]</scope>
    <source>
        <strain evidence="8">ST1C</strain>
    </source>
</reference>
<dbReference type="InterPro" id="IPR001660">
    <property type="entry name" value="SAM"/>
</dbReference>
<evidence type="ECO:0000256" key="1">
    <source>
        <dbReference type="ARBA" id="ARBA00022763"/>
    </source>
</evidence>
<proteinExistence type="predicted"/>
<dbReference type="Pfam" id="PF07647">
    <property type="entry name" value="SAM_2"/>
    <property type="match status" value="1"/>
</dbReference>
<keyword evidence="1" id="KW-0227">DNA damage</keyword>
<dbReference type="SUPFAM" id="SSF52075">
    <property type="entry name" value="Outer arm dynein light chain 1"/>
    <property type="match status" value="1"/>
</dbReference>
<feature type="region of interest" description="Disordered" evidence="6">
    <location>
        <begin position="729"/>
        <end position="749"/>
    </location>
</feature>
<accession>A0A5J4WNG9</accession>
<feature type="compositionally biased region" description="Polar residues" evidence="6">
    <location>
        <begin position="1097"/>
        <end position="1122"/>
    </location>
</feature>
<feature type="compositionally biased region" description="Polar residues" evidence="6">
    <location>
        <begin position="838"/>
        <end position="852"/>
    </location>
</feature>
<dbReference type="SUPFAM" id="SSF47769">
    <property type="entry name" value="SAM/Pointed domain"/>
    <property type="match status" value="1"/>
</dbReference>
<feature type="compositionally biased region" description="Polar residues" evidence="6">
    <location>
        <begin position="465"/>
        <end position="475"/>
    </location>
</feature>
<dbReference type="GO" id="GO:0005634">
    <property type="term" value="C:nucleus"/>
    <property type="evidence" value="ECO:0007669"/>
    <property type="project" value="TreeGrafter"/>
</dbReference>
<feature type="compositionally biased region" description="Polar residues" evidence="6">
    <location>
        <begin position="729"/>
        <end position="747"/>
    </location>
</feature>
<feature type="compositionally biased region" description="Basic and acidic residues" evidence="6">
    <location>
        <begin position="635"/>
        <end position="645"/>
    </location>
</feature>
<feature type="region of interest" description="Disordered" evidence="6">
    <location>
        <begin position="1447"/>
        <end position="1565"/>
    </location>
</feature>
<dbReference type="Gene3D" id="1.10.340.30">
    <property type="entry name" value="Hypothetical protein, domain 2"/>
    <property type="match status" value="1"/>
</dbReference>
<dbReference type="GO" id="GO:0006289">
    <property type="term" value="P:nucleotide-excision repair"/>
    <property type="evidence" value="ECO:0007669"/>
    <property type="project" value="TreeGrafter"/>
</dbReference>
<keyword evidence="4" id="KW-0326">Glycosidase</keyword>
<dbReference type="OrthoDB" id="2099276at2759"/>
<evidence type="ECO:0000259" key="7">
    <source>
        <dbReference type="PROSITE" id="PS50105"/>
    </source>
</evidence>
<organism evidence="8 9">
    <name type="scientific">Streblomastix strix</name>
    <dbReference type="NCBI Taxonomy" id="222440"/>
    <lineage>
        <taxon>Eukaryota</taxon>
        <taxon>Metamonada</taxon>
        <taxon>Preaxostyla</taxon>
        <taxon>Oxymonadida</taxon>
        <taxon>Streblomastigidae</taxon>
        <taxon>Streblomastix</taxon>
    </lineage>
</organism>
<feature type="compositionally biased region" description="Polar residues" evidence="6">
    <location>
        <begin position="790"/>
        <end position="801"/>
    </location>
</feature>
<evidence type="ECO:0000256" key="3">
    <source>
        <dbReference type="ARBA" id="ARBA00023204"/>
    </source>
</evidence>
<gene>
    <name evidence="8" type="ORF">EZS28_008014</name>
</gene>
<sequence length="1774" mass="202184">MPKNKPKRTITKRESTQKLHTKPNDWNEVWDEILTMRKERNAAVDIMGAHKSAASDAPENEQRFQLLIGCLLSSQTKDEQTQKAVSQLKQNIGLNVSAILKEGEERIDKLISMVGFHKTKAKNWSEDGNIVHPTNYWISLWDLNQNRGFLTNIGLKLMFYLWALAIKPKCNICTLSDRCPYLRSSSKSSNKKKQKVIESDEVNINDDDDIVGEEMDNVTVPKVIADIFSRISVDVLRELKKLDLSKRSLKAVPKLNAFQNVVELDISHNNVQRLRSKNILMDLPNLQKFDLSFNELFVFGDIAQLGIHPHLRSISIHGNPLPLADNRIVLIAALLLGEESAGEMEKRNMKYKAEMEAYLASEITLSPDQQQKKKIIAQKQWQQNDVINPALHMNEKDESNPSQVSYIPEKAVKDIYEGIDQKMGNKAAQFITQDILGHQWTPKTSHQTNEQGEQELQPQSLIASNQGSNSLNRQQQNKKKADASYTHSTDNRKKSLRDPSRAANIFLTQPSLIPTYDYMNTVKTHIALSKKAKVLGINNQKQDQSLLTSQNIGNIYIPESIQENEEEEEKDLLSSEELAGTAQIYGTSPAWRQIEQQNQEMEIERQKKLKEMKKQTEIKNEVFKKQTKQAILQTPEEKDQDEHDINNPQSSDNPLSANMLSSEYGRQQHQSKSQRNQDSINNRDNDENEVSIRKEEIQTKTDDTFLEQNEYFNIQENQQSAAQLKPIKNNNMNKGYRSQTPQPSNLNPIRKSRLSQYTNTSQNKLNLTHSGVGFDNPPTKLIPVYQKVNINQNRSQNTKNASKSKLQKRSKSSLNVSRKNQANVSEQQVDINVRQDNDQIQDNTQERQQSADQNKRSKLGPSFLAKSSKYKKVPFIYSSLTQGRIRYFGFEPGIDKPTKIIRTIADITGREFFYTDLNAAPVPRKGPFPMLIELNGEPITVDEYDCAQRYMTEASEQKAQAASPLVYGGIDRIKPPSNSLYSAGGPRPSQMIAQHQNYKSFLRQSKQAEDELRNSVQHFLRTGEVLDKPGATESLDAMKKKRDEQLQKEEEKIKVERERKRRITRENEERKQKQQQERLTRGVKGILVKSRFDKPNLNISSQTKSQDLNTLRSGKDSVQSLGSTLSSKKFDINKLKQQIKKEDDEQKVNKNESNQNEDNNDIKTNQIKQSPISPALSQSPALTIQGQQQQQQQQPLVIHPPAIAGVPLPSATPTPTPSQQQQQLQQEQEQDQNKIITPFITSSDQVSLDQLSQEDRIVAIQELMEDQIIQQQVNIQNSGTSQRDPEQQRQQILINPIAQVMASMGHYTTPDYQKQLMQQIQATQQQAFDRLQVQQGQQKIENSLSSTIKSVQQQDTQNEQKRPQSSQSVTKDSVTLSEKLKLNKNKQGESDKDKKVEQKLVISDALKEKLQPLMHHWILKSKMRRKQKLGLHKFNVDEELAKLDGQIAQGSSRKHNDKSPTLNSNQNIMKKNIADIYAEDDDDSDDDSIGDEDDEDEDDQSMSGNASDGSGGSINQQSSSVRRTSNASINDEKEKKRMKKQKKLRKLSKQIGITGSDTGSDGMQAIPDNIGRMPKSLIALYRLSYLPPLTKPLSQLPPREEALGFSVQPKDEPDTENEQEGRARAYTVAVGEQLKKVEAQMESAADVVLKAKKLKGQKLDFLPPDSKTRQYLRLKAGEMEPMPVPRVPFDILRQVPSFSKGSMLVQPPQKWKSYDVQQWLWRIGLGQKYAETPQFRAMTGYYLITMQDPEDLRLELNVQSLEDRHTIWQEIQIL</sequence>
<name>A0A5J4WNG9_9EUKA</name>
<feature type="region of interest" description="Disordered" evidence="6">
    <location>
        <begin position="1"/>
        <end position="21"/>
    </location>
</feature>
<keyword evidence="5" id="KW-0175">Coiled coil</keyword>
<dbReference type="PROSITE" id="PS50105">
    <property type="entry name" value="SAM_DOMAIN"/>
    <property type="match status" value="1"/>
</dbReference>
<keyword evidence="2" id="KW-0378">Hydrolase</keyword>
<feature type="compositionally biased region" description="Polar residues" evidence="6">
    <location>
        <begin position="815"/>
        <end position="830"/>
    </location>
</feature>
<dbReference type="InterPro" id="IPR032675">
    <property type="entry name" value="LRR_dom_sf"/>
</dbReference>
<evidence type="ECO:0000256" key="2">
    <source>
        <dbReference type="ARBA" id="ARBA00022801"/>
    </source>
</evidence>
<feature type="compositionally biased region" description="Basic and acidic residues" evidence="6">
    <location>
        <begin position="1378"/>
        <end position="1396"/>
    </location>
</feature>
<dbReference type="Pfam" id="PF00730">
    <property type="entry name" value="HhH-GPD"/>
    <property type="match status" value="1"/>
</dbReference>
<dbReference type="GO" id="GO:0003906">
    <property type="term" value="F:DNA-(apurinic or apyrimidinic site) endonuclease activity"/>
    <property type="evidence" value="ECO:0007669"/>
    <property type="project" value="TreeGrafter"/>
</dbReference>
<protein>
    <recommendedName>
        <fullName evidence="7">SAM domain-containing protein</fullName>
    </recommendedName>
</protein>
<feature type="compositionally biased region" description="Basic residues" evidence="6">
    <location>
        <begin position="1536"/>
        <end position="1548"/>
    </location>
</feature>
<feature type="region of interest" description="Disordered" evidence="6">
    <location>
        <begin position="790"/>
        <end position="863"/>
    </location>
</feature>
<evidence type="ECO:0000256" key="6">
    <source>
        <dbReference type="SAM" id="MobiDB-lite"/>
    </source>
</evidence>
<feature type="compositionally biased region" description="Basic and acidic residues" evidence="6">
    <location>
        <begin position="1036"/>
        <end position="1048"/>
    </location>
</feature>
<evidence type="ECO:0000313" key="9">
    <source>
        <dbReference type="Proteomes" id="UP000324800"/>
    </source>
</evidence>
<dbReference type="InterPro" id="IPR011257">
    <property type="entry name" value="DNA_glycosylase"/>
</dbReference>
<evidence type="ECO:0000313" key="8">
    <source>
        <dbReference type="EMBL" id="KAA6396461.1"/>
    </source>
</evidence>
<dbReference type="InterPro" id="IPR013761">
    <property type="entry name" value="SAM/pointed_sf"/>
</dbReference>
<comment type="caution">
    <text evidence="8">The sequence shown here is derived from an EMBL/GenBank/DDBJ whole genome shotgun (WGS) entry which is preliminary data.</text>
</comment>
<feature type="compositionally biased region" description="Polar residues" evidence="6">
    <location>
        <begin position="646"/>
        <end position="680"/>
    </location>
</feature>
<feature type="compositionally biased region" description="Polar residues" evidence="6">
    <location>
        <begin position="1459"/>
        <end position="1469"/>
    </location>
</feature>
<feature type="compositionally biased region" description="Basic residues" evidence="6">
    <location>
        <begin position="1"/>
        <end position="10"/>
    </location>
</feature>
<feature type="compositionally biased region" description="Basic and acidic residues" evidence="6">
    <location>
        <begin position="1140"/>
        <end position="1150"/>
    </location>
</feature>